<dbReference type="RefSeq" id="WP_397025231.1">
    <property type="nucleotide sequence ID" value="NZ_JBITMB010000010.1"/>
</dbReference>
<feature type="region of interest" description="Disordered" evidence="1">
    <location>
        <begin position="81"/>
        <end position="110"/>
    </location>
</feature>
<proteinExistence type="predicted"/>
<feature type="transmembrane region" description="Helical" evidence="2">
    <location>
        <begin position="52"/>
        <end position="74"/>
    </location>
</feature>
<protein>
    <submittedName>
        <fullName evidence="3">DUF3040 domain-containing protein</fullName>
    </submittedName>
</protein>
<dbReference type="InterPro" id="IPR021401">
    <property type="entry name" value="DUF3040"/>
</dbReference>
<keyword evidence="2" id="KW-1133">Transmembrane helix</keyword>
<comment type="caution">
    <text evidence="3">The sequence shown here is derived from an EMBL/GenBank/DDBJ whole genome shotgun (WGS) entry which is preliminary data.</text>
</comment>
<dbReference type="Proteomes" id="UP001612928">
    <property type="component" value="Unassembled WGS sequence"/>
</dbReference>
<gene>
    <name evidence="3" type="ORF">ACIBP5_33410</name>
</gene>
<keyword evidence="2" id="KW-0812">Transmembrane</keyword>
<name>A0ABW8ADQ9_9ACTN</name>
<keyword evidence="2" id="KW-0472">Membrane</keyword>
<keyword evidence="4" id="KW-1185">Reference proteome</keyword>
<evidence type="ECO:0000256" key="1">
    <source>
        <dbReference type="SAM" id="MobiDB-lite"/>
    </source>
</evidence>
<accession>A0ABW8ADQ9</accession>
<dbReference type="EMBL" id="JBITMB010000010">
    <property type="protein sequence ID" value="MFI7444899.1"/>
    <property type="molecule type" value="Genomic_DNA"/>
</dbReference>
<dbReference type="Pfam" id="PF11239">
    <property type="entry name" value="DUF3040"/>
    <property type="match status" value="1"/>
</dbReference>
<evidence type="ECO:0000256" key="2">
    <source>
        <dbReference type="SAM" id="Phobius"/>
    </source>
</evidence>
<evidence type="ECO:0000313" key="3">
    <source>
        <dbReference type="EMBL" id="MFI7444899.1"/>
    </source>
</evidence>
<reference evidence="3 4" key="1">
    <citation type="submission" date="2024-10" db="EMBL/GenBank/DDBJ databases">
        <title>The Natural Products Discovery Center: Release of the First 8490 Sequenced Strains for Exploring Actinobacteria Biosynthetic Diversity.</title>
        <authorList>
            <person name="Kalkreuter E."/>
            <person name="Kautsar S.A."/>
            <person name="Yang D."/>
            <person name="Bader C.D."/>
            <person name="Teijaro C.N."/>
            <person name="Fluegel L."/>
            <person name="Davis C.M."/>
            <person name="Simpson J.R."/>
            <person name="Lauterbach L."/>
            <person name="Steele A.D."/>
            <person name="Gui C."/>
            <person name="Meng S."/>
            <person name="Li G."/>
            <person name="Viehrig K."/>
            <person name="Ye F."/>
            <person name="Su P."/>
            <person name="Kiefer A.F."/>
            <person name="Nichols A."/>
            <person name="Cepeda A.J."/>
            <person name="Yan W."/>
            <person name="Fan B."/>
            <person name="Jiang Y."/>
            <person name="Adhikari A."/>
            <person name="Zheng C.-J."/>
            <person name="Schuster L."/>
            <person name="Cowan T.M."/>
            <person name="Smanski M.J."/>
            <person name="Chevrette M.G."/>
            <person name="De Carvalho L.P.S."/>
            <person name="Shen B."/>
        </authorList>
    </citation>
    <scope>NUCLEOTIDE SEQUENCE [LARGE SCALE GENOMIC DNA]</scope>
    <source>
        <strain evidence="3 4">NPDC049503</strain>
    </source>
</reference>
<evidence type="ECO:0000313" key="4">
    <source>
        <dbReference type="Proteomes" id="UP001612928"/>
    </source>
</evidence>
<sequence length="110" mass="12144">MSLSHRERRILAEIELQISRDDPAFAARDDWRLTPPRHGPHRFSHHVSRREVVWVLVTALVVMVALPVLVLVAVSGQCSPGDTAPPTAITGEAATASPSHQRPQQRARTC</sequence>
<organism evidence="3 4">
    <name type="scientific">Nonomuraea indica</name>
    <dbReference type="NCBI Taxonomy" id="1581193"/>
    <lineage>
        <taxon>Bacteria</taxon>
        <taxon>Bacillati</taxon>
        <taxon>Actinomycetota</taxon>
        <taxon>Actinomycetes</taxon>
        <taxon>Streptosporangiales</taxon>
        <taxon>Streptosporangiaceae</taxon>
        <taxon>Nonomuraea</taxon>
    </lineage>
</organism>